<name>A0A388KLH5_CHABU</name>
<evidence type="ECO:0008006" key="4">
    <source>
        <dbReference type="Google" id="ProtNLM"/>
    </source>
</evidence>
<dbReference type="PANTHER" id="PTHR43397:SF1">
    <property type="entry name" value="ERGOTHIONEINE BIOSYNTHESIS PROTEIN 1"/>
    <property type="match status" value="1"/>
</dbReference>
<feature type="compositionally biased region" description="Acidic residues" evidence="1">
    <location>
        <begin position="248"/>
        <end position="267"/>
    </location>
</feature>
<dbReference type="InterPro" id="IPR051128">
    <property type="entry name" value="EgtD_Methyltrsf_superfamily"/>
</dbReference>
<dbReference type="STRING" id="69332.A0A388KLH5"/>
<dbReference type="Proteomes" id="UP000265515">
    <property type="component" value="Unassembled WGS sequence"/>
</dbReference>
<evidence type="ECO:0000313" key="2">
    <source>
        <dbReference type="EMBL" id="GBG70901.1"/>
    </source>
</evidence>
<dbReference type="PANTHER" id="PTHR43397">
    <property type="entry name" value="ERGOTHIONEINE BIOSYNTHESIS PROTEIN 1"/>
    <property type="match status" value="1"/>
</dbReference>
<comment type="caution">
    <text evidence="2">The sequence shown here is derived from an EMBL/GenBank/DDBJ whole genome shotgun (WGS) entry which is preliminary data.</text>
</comment>
<dbReference type="SUPFAM" id="SSF56436">
    <property type="entry name" value="C-type lectin-like"/>
    <property type="match status" value="2"/>
</dbReference>
<dbReference type="AlphaFoldDB" id="A0A388KLH5"/>
<feature type="region of interest" description="Disordered" evidence="1">
    <location>
        <begin position="220"/>
        <end position="272"/>
    </location>
</feature>
<gene>
    <name evidence="2" type="ORF">CBR_g8202</name>
</gene>
<dbReference type="OrthoDB" id="659at2759"/>
<sequence>MEISRKFTLDDVHFLACSSRMLVQKSWGTSAYGIHAMLTAHEAMRRSWADTDDFFFRRLFCDWHDKPIDWRHPFVFYYGHTIAFTKHRLVPEECASPMDIMFARGINPLCTDPDVCHPHSPVPEEWPYKAVVIDYVRTARDLVMRALACGTPKMSRVAMSIEHERMHQETLCYMLAQKRRIKFESVLTTYATRQTMSEGTDVTDLNHYGDGKSFVRETAGHEPKENLPSLTATPPTLISPMERPAKDEPEEDGGKEEEEEEEEEEEGERVLSMQKGVESLLNGSLQVAADPRLSPANENVWSHKHLPKLVSGDKEVAGNSMTIRRPDVRISAGPVCLGDNSLPDRFLWDNECPQMLTEVARPFLVASRPVTIAEFREFILEGRGYHRPEFWDCEDYAHFKARGQCYPATWTAVVPPVSAVVTGSAGRTGNRLVDLDSLIADHQVIDQGVPSSDQALDHNNNCNESESDEALCTGSEAVTLNGRKCVEGGELAGKHASGVFGGEYLDFFIHDDVGTYHWRDVADRPVYVSLSEAMAFCAWVGKCRIMTEAEYARTIADSSGTTADTSATKEVIRELEEGGWEWTSTLFGPFPGFIPTEGYREYSTDFFDGHHFVLKGSAPCTHSSMRRKSFRNFYQRQYPYAFAKFRLCSDCP</sequence>
<protein>
    <recommendedName>
        <fullName evidence="4">Sulfatase-modifying factor enzyme domain-containing protein</fullName>
    </recommendedName>
</protein>
<dbReference type="Gramene" id="GBG70901">
    <property type="protein sequence ID" value="GBG70901"/>
    <property type="gene ID" value="CBR_g8202"/>
</dbReference>
<dbReference type="Gene3D" id="3.90.1580.10">
    <property type="entry name" value="paralog of FGE (formylglycine-generating enzyme)"/>
    <property type="match status" value="1"/>
</dbReference>
<accession>A0A388KLH5</accession>
<evidence type="ECO:0000313" key="3">
    <source>
        <dbReference type="Proteomes" id="UP000265515"/>
    </source>
</evidence>
<dbReference type="InterPro" id="IPR042095">
    <property type="entry name" value="SUMF_sf"/>
</dbReference>
<keyword evidence="3" id="KW-1185">Reference proteome</keyword>
<reference evidence="2 3" key="1">
    <citation type="journal article" date="2018" name="Cell">
        <title>The Chara Genome: Secondary Complexity and Implications for Plant Terrestrialization.</title>
        <authorList>
            <person name="Nishiyama T."/>
            <person name="Sakayama H."/>
            <person name="Vries J.D."/>
            <person name="Buschmann H."/>
            <person name="Saint-Marcoux D."/>
            <person name="Ullrich K.K."/>
            <person name="Haas F.B."/>
            <person name="Vanderstraeten L."/>
            <person name="Becker D."/>
            <person name="Lang D."/>
            <person name="Vosolsobe S."/>
            <person name="Rombauts S."/>
            <person name="Wilhelmsson P.K.I."/>
            <person name="Janitza P."/>
            <person name="Kern R."/>
            <person name="Heyl A."/>
            <person name="Rumpler F."/>
            <person name="Villalobos L.I.A.C."/>
            <person name="Clay J.M."/>
            <person name="Skokan R."/>
            <person name="Toyoda A."/>
            <person name="Suzuki Y."/>
            <person name="Kagoshima H."/>
            <person name="Schijlen E."/>
            <person name="Tajeshwar N."/>
            <person name="Catarino B."/>
            <person name="Hetherington A.J."/>
            <person name="Saltykova A."/>
            <person name="Bonnot C."/>
            <person name="Breuninger H."/>
            <person name="Symeonidi A."/>
            <person name="Radhakrishnan G.V."/>
            <person name="Van Nieuwerburgh F."/>
            <person name="Deforce D."/>
            <person name="Chang C."/>
            <person name="Karol K.G."/>
            <person name="Hedrich R."/>
            <person name="Ulvskov P."/>
            <person name="Glockner G."/>
            <person name="Delwiche C.F."/>
            <person name="Petrasek J."/>
            <person name="Van de Peer Y."/>
            <person name="Friml J."/>
            <person name="Beilby M."/>
            <person name="Dolan L."/>
            <person name="Kohara Y."/>
            <person name="Sugano S."/>
            <person name="Fujiyama A."/>
            <person name="Delaux P.-M."/>
            <person name="Quint M."/>
            <person name="TheiBen G."/>
            <person name="Hagemann M."/>
            <person name="Harholt J."/>
            <person name="Dunand C."/>
            <person name="Zachgo S."/>
            <person name="Langdale J."/>
            <person name="Maumus F."/>
            <person name="Straeten D.V.D."/>
            <person name="Gould S.B."/>
            <person name="Rensing S.A."/>
        </authorList>
    </citation>
    <scope>NUCLEOTIDE SEQUENCE [LARGE SCALE GENOMIC DNA]</scope>
    <source>
        <strain evidence="2 3">S276</strain>
    </source>
</reference>
<dbReference type="EMBL" id="BFEA01000137">
    <property type="protein sequence ID" value="GBG70901.1"/>
    <property type="molecule type" value="Genomic_DNA"/>
</dbReference>
<dbReference type="InterPro" id="IPR016187">
    <property type="entry name" value="CTDL_fold"/>
</dbReference>
<proteinExistence type="predicted"/>
<organism evidence="2 3">
    <name type="scientific">Chara braunii</name>
    <name type="common">Braun's stonewort</name>
    <dbReference type="NCBI Taxonomy" id="69332"/>
    <lineage>
        <taxon>Eukaryota</taxon>
        <taxon>Viridiplantae</taxon>
        <taxon>Streptophyta</taxon>
        <taxon>Charophyceae</taxon>
        <taxon>Charales</taxon>
        <taxon>Characeae</taxon>
        <taxon>Chara</taxon>
    </lineage>
</organism>
<evidence type="ECO:0000256" key="1">
    <source>
        <dbReference type="SAM" id="MobiDB-lite"/>
    </source>
</evidence>